<evidence type="ECO:0000313" key="2">
    <source>
        <dbReference type="EMBL" id="KAK3929133.1"/>
    </source>
</evidence>
<proteinExistence type="predicted"/>
<feature type="compositionally biased region" description="Low complexity" evidence="1">
    <location>
        <begin position="102"/>
        <end position="115"/>
    </location>
</feature>
<evidence type="ECO:0000313" key="3">
    <source>
        <dbReference type="Proteomes" id="UP001219518"/>
    </source>
</evidence>
<feature type="region of interest" description="Disordered" evidence="1">
    <location>
        <begin position="58"/>
        <end position="77"/>
    </location>
</feature>
<dbReference type="EMBL" id="JAHWGI010001378">
    <property type="protein sequence ID" value="KAK3929133.1"/>
    <property type="molecule type" value="Genomic_DNA"/>
</dbReference>
<dbReference type="PANTHER" id="PTHR46579">
    <property type="entry name" value="F5/8 TYPE C DOMAIN-CONTAINING PROTEIN-RELATED"/>
    <property type="match status" value="1"/>
</dbReference>
<evidence type="ECO:0000256" key="1">
    <source>
        <dbReference type="SAM" id="MobiDB-lite"/>
    </source>
</evidence>
<feature type="compositionally biased region" description="Acidic residues" evidence="1">
    <location>
        <begin position="139"/>
        <end position="161"/>
    </location>
</feature>
<name>A0AAE1LR78_9NEOP</name>
<protein>
    <submittedName>
        <fullName evidence="2">Halomucin</fullName>
    </submittedName>
</protein>
<accession>A0AAE1LR78</accession>
<sequence length="607" mass="69798">MDSRARSKRYRLFKRWGVGEIVDGDSDSDEAEPEPRPRRIRLDHEVEELQNGVDDDFVQNVSNSDMESGQEDDGIHNIVENPNLNANIVQMHICEDDDNNIEDNPNLPNDNVNDNFIAEDQDPADDDPNVSSSNSEASAESEEEDYPNDDSDDNSDQEEDHEAAGQEPQDYLDDERPLYPDAQITLRESVIAILTFAISHHLTGNCLLDLLALIMLHCPLGSRCVKSLYCFQKFFKNIGKEIVVCHFYCSVCYKCLPNKTDNCTQCNRATKCDLQFRFNRVKKNVNHVEDIYDGNICKEHVQSGFLRNPNNISFMWYTDGVSVFNFSNQFSIWPLYLVINELNYKKRVKKENIILAGIWFGKRKPKANTFLEPFYTRMQDFYQHGHLFHRPDGPPVLVKQFYGYYGCPKCLQKGERYRDTTAHIYRYIPNAPVRSNESVQMHARVALASGFACCGIKGISHLYRMLSDLIRSTGIDAMHGIFSGLGKALLEYWFHSDYNQSDFTLNHFVANVDARLKQFKVPSFLNKFQQSVSDLSAWKSLDFKVWLLYYSVPVLSGLMSDLYLDHHMLLVSAVFILSQRSISPRQIDKASAFLNKYVSEFANLYHP</sequence>
<gene>
    <name evidence="2" type="ORF">KUF71_002854</name>
</gene>
<dbReference type="AlphaFoldDB" id="A0AAE1LR78"/>
<reference evidence="2" key="2">
    <citation type="journal article" date="2023" name="BMC Genomics">
        <title>Pest status, molecular evolution, and epigenetic factors derived from the genome assembly of Frankliniella fusca, a thysanopteran phytovirus vector.</title>
        <authorList>
            <person name="Catto M.A."/>
            <person name="Labadie P.E."/>
            <person name="Jacobson A.L."/>
            <person name="Kennedy G.G."/>
            <person name="Srinivasan R."/>
            <person name="Hunt B.G."/>
        </authorList>
    </citation>
    <scope>NUCLEOTIDE SEQUENCE</scope>
    <source>
        <strain evidence="2">PL_HMW_Pooled</strain>
    </source>
</reference>
<comment type="caution">
    <text evidence="2">The sequence shown here is derived from an EMBL/GenBank/DDBJ whole genome shotgun (WGS) entry which is preliminary data.</text>
</comment>
<feature type="region of interest" description="Disordered" evidence="1">
    <location>
        <begin position="97"/>
        <end position="175"/>
    </location>
</feature>
<feature type="compositionally biased region" description="Acidic residues" evidence="1">
    <location>
        <begin position="22"/>
        <end position="32"/>
    </location>
</feature>
<feature type="compositionally biased region" description="Acidic residues" evidence="1">
    <location>
        <begin position="117"/>
        <end position="128"/>
    </location>
</feature>
<dbReference type="Proteomes" id="UP001219518">
    <property type="component" value="Unassembled WGS sequence"/>
</dbReference>
<feature type="compositionally biased region" description="Basic and acidic residues" evidence="1">
    <location>
        <begin position="33"/>
        <end position="44"/>
    </location>
</feature>
<reference evidence="2" key="1">
    <citation type="submission" date="2021-07" db="EMBL/GenBank/DDBJ databases">
        <authorList>
            <person name="Catto M.A."/>
            <person name="Jacobson A."/>
            <person name="Kennedy G."/>
            <person name="Labadie P."/>
            <person name="Hunt B.G."/>
            <person name="Srinivasan R."/>
        </authorList>
    </citation>
    <scope>NUCLEOTIDE SEQUENCE</scope>
    <source>
        <strain evidence="2">PL_HMW_Pooled</strain>
        <tissue evidence="2">Head</tissue>
    </source>
</reference>
<organism evidence="2 3">
    <name type="scientific">Frankliniella fusca</name>
    <dbReference type="NCBI Taxonomy" id="407009"/>
    <lineage>
        <taxon>Eukaryota</taxon>
        <taxon>Metazoa</taxon>
        <taxon>Ecdysozoa</taxon>
        <taxon>Arthropoda</taxon>
        <taxon>Hexapoda</taxon>
        <taxon>Insecta</taxon>
        <taxon>Pterygota</taxon>
        <taxon>Neoptera</taxon>
        <taxon>Paraneoptera</taxon>
        <taxon>Thysanoptera</taxon>
        <taxon>Terebrantia</taxon>
        <taxon>Thripoidea</taxon>
        <taxon>Thripidae</taxon>
        <taxon>Frankliniella</taxon>
    </lineage>
</organism>
<dbReference type="PANTHER" id="PTHR46579:SF1">
    <property type="entry name" value="F5_8 TYPE C DOMAIN-CONTAINING PROTEIN"/>
    <property type="match status" value="1"/>
</dbReference>
<keyword evidence="3" id="KW-1185">Reference proteome</keyword>
<feature type="region of interest" description="Disordered" evidence="1">
    <location>
        <begin position="21"/>
        <end position="44"/>
    </location>
</feature>